<accession>A0A1F5FWX6</accession>
<name>A0A1F5FWX6_9BACT</name>
<evidence type="ECO:0000256" key="1">
    <source>
        <dbReference type="SAM" id="MobiDB-lite"/>
    </source>
</evidence>
<feature type="compositionally biased region" description="Low complexity" evidence="1">
    <location>
        <begin position="205"/>
        <end position="216"/>
    </location>
</feature>
<proteinExistence type="predicted"/>
<feature type="region of interest" description="Disordered" evidence="1">
    <location>
        <begin position="42"/>
        <end position="80"/>
    </location>
</feature>
<dbReference type="AlphaFoldDB" id="A0A1F5FWX6"/>
<evidence type="ECO:0000313" key="2">
    <source>
        <dbReference type="EMBL" id="OGD84107.1"/>
    </source>
</evidence>
<comment type="caution">
    <text evidence="2">The sequence shown here is derived from an EMBL/GenBank/DDBJ whole genome shotgun (WGS) entry which is preliminary data.</text>
</comment>
<dbReference type="EMBL" id="MFAQ01000002">
    <property type="protein sequence ID" value="OGD84107.1"/>
    <property type="molecule type" value="Genomic_DNA"/>
</dbReference>
<feature type="region of interest" description="Disordered" evidence="1">
    <location>
        <begin position="118"/>
        <end position="153"/>
    </location>
</feature>
<gene>
    <name evidence="2" type="ORF">A2572_03195</name>
</gene>
<feature type="region of interest" description="Disordered" evidence="1">
    <location>
        <begin position="198"/>
        <end position="224"/>
    </location>
</feature>
<reference evidence="2 3" key="1">
    <citation type="journal article" date="2016" name="Nat. Commun.">
        <title>Thousands of microbial genomes shed light on interconnected biogeochemical processes in an aquifer system.</title>
        <authorList>
            <person name="Anantharaman K."/>
            <person name="Brown C.T."/>
            <person name="Hug L.A."/>
            <person name="Sharon I."/>
            <person name="Castelle C.J."/>
            <person name="Probst A.J."/>
            <person name="Thomas B.C."/>
            <person name="Singh A."/>
            <person name="Wilkins M.J."/>
            <person name="Karaoz U."/>
            <person name="Brodie E.L."/>
            <person name="Williams K.H."/>
            <person name="Hubbard S.S."/>
            <person name="Banfield J.F."/>
        </authorList>
    </citation>
    <scope>NUCLEOTIDE SEQUENCE [LARGE SCALE GENOMIC DNA]</scope>
</reference>
<sequence length="409" mass="44445">MDIVKKKTKKSVSPLLFLVIVFGVLYLVLAVTQKHSERVLSYNSGSNNNGNGNGNGYGSGKNNDDEDNNGGYQSPTPTYVQPTLNITTYPTVVNSPTYVKTTAIQPTVYLTATPTTQPVLPTESLENSTNQNPTPNNSSSGTDNSESGKEYQKEVEVVVVPVSERSVISTVTSNSNGRVVIPTKSIFKKIENKIRGTGGSGQFLTKPKSTVTPTPTQKDDSFNPPVVLGPDSSIFYMLTDTELLLGAVDKEDKRINVDEAELRGAEITMDKVLKKKGLDLGVSSGGSLVLTENGVRSYFQLPVFVDVFSHEISVDTASGKKQIKTTPAKAIVNAIESGYLEDIDRKAKITMEVIKGSELVYRVQGYEDFKVFGRFDARGTQYVYVDVESGEVKEGNQPLLSKVLKMISL</sequence>
<evidence type="ECO:0000313" key="3">
    <source>
        <dbReference type="Proteomes" id="UP000179237"/>
    </source>
</evidence>
<dbReference type="Proteomes" id="UP000179237">
    <property type="component" value="Unassembled WGS sequence"/>
</dbReference>
<feature type="compositionally biased region" description="Low complexity" evidence="1">
    <location>
        <begin position="127"/>
        <end position="145"/>
    </location>
</feature>
<protein>
    <submittedName>
        <fullName evidence="2">Uncharacterized protein</fullName>
    </submittedName>
</protein>
<organism evidence="2 3">
    <name type="scientific">Candidatus Collierbacteria bacterium RIFOXYD1_FULL_40_9</name>
    <dbReference type="NCBI Taxonomy" id="1817731"/>
    <lineage>
        <taxon>Bacteria</taxon>
        <taxon>Candidatus Collieribacteriota</taxon>
    </lineage>
</organism>